<name>A0A848KYG1_9ACTN</name>
<dbReference type="PROSITE" id="PS51257">
    <property type="entry name" value="PROKAR_LIPOPROTEIN"/>
    <property type="match status" value="1"/>
</dbReference>
<accession>A0A848KYG1</accession>
<evidence type="ECO:0000313" key="3">
    <source>
        <dbReference type="Proteomes" id="UP000550729"/>
    </source>
</evidence>
<dbReference type="InterPro" id="IPR023346">
    <property type="entry name" value="Lysozyme-like_dom_sf"/>
</dbReference>
<reference evidence="2 3" key="1">
    <citation type="submission" date="2020-04" db="EMBL/GenBank/DDBJ databases">
        <title>Gordonia sp. nov. TBRC 11910.</title>
        <authorList>
            <person name="Suriyachadkun C."/>
        </authorList>
    </citation>
    <scope>NUCLEOTIDE SEQUENCE [LARGE SCALE GENOMIC DNA]</scope>
    <source>
        <strain evidence="2 3">TBRC 11910</strain>
    </source>
</reference>
<dbReference type="SUPFAM" id="SSF53955">
    <property type="entry name" value="Lysozyme-like"/>
    <property type="match status" value="1"/>
</dbReference>
<dbReference type="InterPro" id="IPR043426">
    <property type="entry name" value="MltB-like"/>
</dbReference>
<dbReference type="InterPro" id="IPR031304">
    <property type="entry name" value="SLT_2"/>
</dbReference>
<dbReference type="Pfam" id="PF13406">
    <property type="entry name" value="SLT_2"/>
    <property type="match status" value="1"/>
</dbReference>
<evidence type="ECO:0000313" key="2">
    <source>
        <dbReference type="EMBL" id="NMO00478.1"/>
    </source>
</evidence>
<proteinExistence type="predicted"/>
<sequence>MRKLAGFVGVLVMVAVLAGCTSRLNKDDGQAKQDAPSVQLRAWSQLHSEPYGIPVRVLQAYAYAAAAMDKAVPGCGIGWSTLAAIGEVSSDHGSASGASVDANGNVSPKLRGLSQANPAHATPVADTDAGRYDGNSLIDVTMGPMQMMPSKWEQFATDANNDGVADPDNFDDAALTVARFLCAAGGDLRKSDGWAAAVAQYNSTPGLVEKVHAYAGRYGR</sequence>
<feature type="domain" description="Transglycosylase SLT" evidence="1">
    <location>
        <begin position="142"/>
        <end position="198"/>
    </location>
</feature>
<dbReference type="Proteomes" id="UP000550729">
    <property type="component" value="Unassembled WGS sequence"/>
</dbReference>
<dbReference type="Gene3D" id="1.10.530.10">
    <property type="match status" value="1"/>
</dbReference>
<dbReference type="AlphaFoldDB" id="A0A848KYG1"/>
<dbReference type="PANTHER" id="PTHR30163">
    <property type="entry name" value="MEMBRANE-BOUND LYTIC MUREIN TRANSGLYCOSYLASE B"/>
    <property type="match status" value="1"/>
</dbReference>
<protein>
    <submittedName>
        <fullName evidence="2">Lytic transglycosylase domain-containing protein</fullName>
    </submittedName>
</protein>
<comment type="caution">
    <text evidence="2">The sequence shown here is derived from an EMBL/GenBank/DDBJ whole genome shotgun (WGS) entry which is preliminary data.</text>
</comment>
<dbReference type="GO" id="GO:0008933">
    <property type="term" value="F:peptidoglycan lytic transglycosylase activity"/>
    <property type="evidence" value="ECO:0007669"/>
    <property type="project" value="TreeGrafter"/>
</dbReference>
<organism evidence="2 3">
    <name type="scientific">Gordonia asplenii</name>
    <dbReference type="NCBI Taxonomy" id="2725283"/>
    <lineage>
        <taxon>Bacteria</taxon>
        <taxon>Bacillati</taxon>
        <taxon>Actinomycetota</taxon>
        <taxon>Actinomycetes</taxon>
        <taxon>Mycobacteriales</taxon>
        <taxon>Gordoniaceae</taxon>
        <taxon>Gordonia</taxon>
    </lineage>
</organism>
<gene>
    <name evidence="2" type="ORF">HH308_04525</name>
</gene>
<keyword evidence="3" id="KW-1185">Reference proteome</keyword>
<dbReference type="PANTHER" id="PTHR30163:SF8">
    <property type="entry name" value="LYTIC MUREIN TRANSGLYCOSYLASE"/>
    <property type="match status" value="1"/>
</dbReference>
<dbReference type="EMBL" id="JABBNB010000004">
    <property type="protein sequence ID" value="NMO00478.1"/>
    <property type="molecule type" value="Genomic_DNA"/>
</dbReference>
<evidence type="ECO:0000259" key="1">
    <source>
        <dbReference type="Pfam" id="PF13406"/>
    </source>
</evidence>
<dbReference type="RefSeq" id="WP_170192995.1">
    <property type="nucleotide sequence ID" value="NZ_JABBNB010000004.1"/>
</dbReference>
<dbReference type="GO" id="GO:0009253">
    <property type="term" value="P:peptidoglycan catabolic process"/>
    <property type="evidence" value="ECO:0007669"/>
    <property type="project" value="TreeGrafter"/>
</dbReference>